<dbReference type="InterPro" id="IPR041444">
    <property type="entry name" value="HTH_41"/>
</dbReference>
<evidence type="ECO:0000313" key="3">
    <source>
        <dbReference type="EMBL" id="RGR74112.1"/>
    </source>
</evidence>
<evidence type="ECO:0008006" key="5">
    <source>
        <dbReference type="Google" id="ProtNLM"/>
    </source>
</evidence>
<dbReference type="Pfam" id="PF14503">
    <property type="entry name" value="YhfZ_C"/>
    <property type="match status" value="1"/>
</dbReference>
<dbReference type="RefSeq" id="WP_006058650.1">
    <property type="nucleotide sequence ID" value="NZ_CABJCV010000009.1"/>
</dbReference>
<dbReference type="Proteomes" id="UP000284178">
    <property type="component" value="Unassembled WGS sequence"/>
</dbReference>
<evidence type="ECO:0000259" key="2">
    <source>
        <dbReference type="Pfam" id="PF14503"/>
    </source>
</evidence>
<dbReference type="InterPro" id="IPR032791">
    <property type="entry name" value="YhfZ_C"/>
</dbReference>
<feature type="domain" description="Uncharacterised protein YhfZ C-terminal" evidence="2">
    <location>
        <begin position="79"/>
        <end position="307"/>
    </location>
</feature>
<organism evidence="3 4">
    <name type="scientific">Holdemania filiformis</name>
    <dbReference type="NCBI Taxonomy" id="61171"/>
    <lineage>
        <taxon>Bacteria</taxon>
        <taxon>Bacillati</taxon>
        <taxon>Bacillota</taxon>
        <taxon>Erysipelotrichia</taxon>
        <taxon>Erysipelotrichales</taxon>
        <taxon>Erysipelotrichaceae</taxon>
        <taxon>Holdemania</taxon>
    </lineage>
</organism>
<reference evidence="3 4" key="1">
    <citation type="submission" date="2018-08" db="EMBL/GenBank/DDBJ databases">
        <title>A genome reference for cultivated species of the human gut microbiota.</title>
        <authorList>
            <person name="Zou Y."/>
            <person name="Xue W."/>
            <person name="Luo G."/>
        </authorList>
    </citation>
    <scope>NUCLEOTIDE SEQUENCE [LARGE SCALE GENOMIC DNA]</scope>
    <source>
        <strain evidence="3 4">AF24-29</strain>
    </source>
</reference>
<dbReference type="Pfam" id="PF14502">
    <property type="entry name" value="HTH_41"/>
    <property type="match status" value="1"/>
</dbReference>
<name>A0A412G0Z1_9FIRM</name>
<dbReference type="GeneID" id="83015446"/>
<feature type="domain" description="YhfZ helix-turn-helix" evidence="1">
    <location>
        <begin position="27"/>
        <end position="73"/>
    </location>
</feature>
<dbReference type="SUPFAM" id="SSF53850">
    <property type="entry name" value="Periplasmic binding protein-like II"/>
    <property type="match status" value="1"/>
</dbReference>
<keyword evidence="4" id="KW-1185">Reference proteome</keyword>
<dbReference type="AlphaFoldDB" id="A0A412G0Z1"/>
<dbReference type="InterPro" id="IPR036388">
    <property type="entry name" value="WH-like_DNA-bd_sf"/>
</dbReference>
<protein>
    <recommendedName>
        <fullName evidence="5">GntR family transcriptional regulator</fullName>
    </recommendedName>
</protein>
<accession>A0A412G0Z1</accession>
<comment type="caution">
    <text evidence="3">The sequence shown here is derived from an EMBL/GenBank/DDBJ whole genome shotgun (WGS) entry which is preliminary data.</text>
</comment>
<dbReference type="NCBIfam" id="NF041241">
    <property type="entry name" value="YhfZ_full"/>
    <property type="match status" value="1"/>
</dbReference>
<dbReference type="Gene3D" id="3.40.190.10">
    <property type="entry name" value="Periplasmic binding protein-like II"/>
    <property type="match status" value="2"/>
</dbReference>
<dbReference type="Gene3D" id="1.10.10.10">
    <property type="entry name" value="Winged helix-like DNA-binding domain superfamily/Winged helix DNA-binding domain"/>
    <property type="match status" value="1"/>
</dbReference>
<evidence type="ECO:0000313" key="4">
    <source>
        <dbReference type="Proteomes" id="UP000284178"/>
    </source>
</evidence>
<evidence type="ECO:0000259" key="1">
    <source>
        <dbReference type="Pfam" id="PF14502"/>
    </source>
</evidence>
<proteinExistence type="predicted"/>
<sequence>MMYYEDLMGKNAIATIKVSKELLKYSVGERIPTVSEFVDSLSLARGTVQNAIKTLVDHEAVRIESKGHLGSYLMKKNMRVLLKFAGVRMLLGTMPLPYSRRYEGLASGLIASMENNYDLPINLAYMRGSVNRISMVLQKRYDFAVVSRYAAHHFLEKYPDKIEIVVGFGAGSYLSNHVIMFHNPNIKEIQDGMKIGIDSASIDQKELTKFVCQGKNVEFIEIEYSRIIERVISGDIDATVMNIDEANDKHVKIHTKSIPQVNKDNTEAVLVVAKENEISTLIKELVDVETVLNIQRLVLEEKITPSY</sequence>
<dbReference type="EMBL" id="QRUP01000009">
    <property type="protein sequence ID" value="RGR74112.1"/>
    <property type="molecule type" value="Genomic_DNA"/>
</dbReference>
<gene>
    <name evidence="3" type="ORF">DWY25_08515</name>
</gene>